<dbReference type="InterPro" id="IPR003835">
    <property type="entry name" value="Glyco_trans_19"/>
</dbReference>
<evidence type="ECO:0000256" key="6">
    <source>
        <dbReference type="ARBA" id="ARBA00022676"/>
    </source>
</evidence>
<dbReference type="AlphaFoldDB" id="A0A2Z6AYZ9"/>
<comment type="catalytic activity">
    <reaction evidence="9">
        <text>a lipid X + a UDP-2-N,3-O-bis[(3R)-3-hydroxyacyl]-alpha-D-glucosamine = a lipid A disaccharide + UDP + H(+)</text>
        <dbReference type="Rhea" id="RHEA:67828"/>
        <dbReference type="ChEBI" id="CHEBI:15378"/>
        <dbReference type="ChEBI" id="CHEBI:58223"/>
        <dbReference type="ChEBI" id="CHEBI:137748"/>
        <dbReference type="ChEBI" id="CHEBI:176338"/>
        <dbReference type="ChEBI" id="CHEBI:176343"/>
        <dbReference type="EC" id="2.4.1.182"/>
    </reaction>
</comment>
<proteinExistence type="predicted"/>
<keyword evidence="4" id="KW-0444">Lipid biosynthesis</keyword>
<keyword evidence="6" id="KW-0328">Glycosyltransferase</keyword>
<evidence type="ECO:0000256" key="3">
    <source>
        <dbReference type="ARBA" id="ARBA00020902"/>
    </source>
</evidence>
<dbReference type="PANTHER" id="PTHR30372">
    <property type="entry name" value="LIPID-A-DISACCHARIDE SYNTHASE"/>
    <property type="match status" value="1"/>
</dbReference>
<dbReference type="NCBIfam" id="TIGR00215">
    <property type="entry name" value="lpxB"/>
    <property type="match status" value="1"/>
</dbReference>
<dbReference type="EC" id="2.4.1.182" evidence="2 10"/>
<evidence type="ECO:0000256" key="10">
    <source>
        <dbReference type="NCBIfam" id="TIGR00215"/>
    </source>
</evidence>
<organism evidence="11 12">
    <name type="scientific">Desulfovibrio ferrophilus</name>
    <dbReference type="NCBI Taxonomy" id="241368"/>
    <lineage>
        <taxon>Bacteria</taxon>
        <taxon>Pseudomonadati</taxon>
        <taxon>Thermodesulfobacteriota</taxon>
        <taxon>Desulfovibrionia</taxon>
        <taxon>Desulfovibrionales</taxon>
        <taxon>Desulfovibrionaceae</taxon>
        <taxon>Desulfovibrio</taxon>
    </lineage>
</organism>
<evidence type="ECO:0000313" key="11">
    <source>
        <dbReference type="EMBL" id="BBD08405.1"/>
    </source>
</evidence>
<evidence type="ECO:0000256" key="1">
    <source>
        <dbReference type="ARBA" id="ARBA00002056"/>
    </source>
</evidence>
<dbReference type="GO" id="GO:0005543">
    <property type="term" value="F:phospholipid binding"/>
    <property type="evidence" value="ECO:0007669"/>
    <property type="project" value="TreeGrafter"/>
</dbReference>
<evidence type="ECO:0000256" key="5">
    <source>
        <dbReference type="ARBA" id="ARBA00022556"/>
    </source>
</evidence>
<dbReference type="GO" id="GO:0008915">
    <property type="term" value="F:lipid-A-disaccharide synthase activity"/>
    <property type="evidence" value="ECO:0007669"/>
    <property type="project" value="UniProtKB-UniRule"/>
</dbReference>
<keyword evidence="5" id="KW-0441">Lipid A biosynthesis</keyword>
<comment type="function">
    <text evidence="1">Condensation of UDP-2,3-diacylglucosamine and 2,3-diacylglucosamine-1-phosphate to form lipid A disaccharide, a precursor of lipid A, a phosphorylated glycolipid that anchors the lipopolysaccharide to the outer membrane of the cell.</text>
</comment>
<dbReference type="Pfam" id="PF02684">
    <property type="entry name" value="LpxB"/>
    <property type="match status" value="1"/>
</dbReference>
<dbReference type="KEGG" id="dfl:DFE_1679"/>
<gene>
    <name evidence="11" type="ORF">DFE_1679</name>
</gene>
<dbReference type="SUPFAM" id="SSF53756">
    <property type="entry name" value="UDP-Glycosyltransferase/glycogen phosphorylase"/>
    <property type="match status" value="1"/>
</dbReference>
<accession>A0A2Z6AYZ9</accession>
<dbReference type="EMBL" id="AP017378">
    <property type="protein sequence ID" value="BBD08405.1"/>
    <property type="molecule type" value="Genomic_DNA"/>
</dbReference>
<dbReference type="GO" id="GO:0009245">
    <property type="term" value="P:lipid A biosynthetic process"/>
    <property type="evidence" value="ECO:0007669"/>
    <property type="project" value="UniProtKB-UniRule"/>
</dbReference>
<protein>
    <recommendedName>
        <fullName evidence="3 10">Lipid-A-disaccharide synthase</fullName>
        <ecNumber evidence="2 10">2.4.1.182</ecNumber>
    </recommendedName>
</protein>
<name>A0A2Z6AYZ9_9BACT</name>
<evidence type="ECO:0000256" key="9">
    <source>
        <dbReference type="ARBA" id="ARBA00048975"/>
    </source>
</evidence>
<sequence>MAEAGFSEQFNISELSLVGLTEVLAHLPRVLGLMRRLYLCLKKERPDAIVLIDSPDFNFFVARMARRLGIPVYYYICPQVWAWRTGRVNFLKKFVRRVLCILPFEKPFLARHGLEADYVGHPLMDQVPLDELSDIERIKGRVGILPGSRTREIETLLPEFVDAARRIAERLPEVSFSLVRAPGVSEAKLAPYLPDDLPIEILPPEDRYRFMRQCETILAASGTVTLETALLGTPTVVAYKVSPLSYRIGKAVVKVEFISLPNLILGEEAFPELLQEEACGEAIADKALAWLTDESAMVAVHARLERLADMVGKPGAPDRAVEIILKDLESIAAMK</sequence>
<dbReference type="GO" id="GO:0016020">
    <property type="term" value="C:membrane"/>
    <property type="evidence" value="ECO:0007669"/>
    <property type="project" value="GOC"/>
</dbReference>
<keyword evidence="12" id="KW-1185">Reference proteome</keyword>
<evidence type="ECO:0000313" key="12">
    <source>
        <dbReference type="Proteomes" id="UP000269883"/>
    </source>
</evidence>
<dbReference type="PANTHER" id="PTHR30372:SF4">
    <property type="entry name" value="LIPID-A-DISACCHARIDE SYNTHASE, MITOCHONDRIAL-RELATED"/>
    <property type="match status" value="1"/>
</dbReference>
<dbReference type="Proteomes" id="UP000269883">
    <property type="component" value="Chromosome"/>
</dbReference>
<reference evidence="11 12" key="1">
    <citation type="journal article" date="2018" name="Sci. Adv.">
        <title>Multi-heme cytochromes provide a pathway for survival in energy-limited environments.</title>
        <authorList>
            <person name="Deng X."/>
            <person name="Dohmae N."/>
            <person name="Nealson K.H."/>
            <person name="Hashimoto K."/>
            <person name="Okamoto A."/>
        </authorList>
    </citation>
    <scope>NUCLEOTIDE SEQUENCE [LARGE SCALE GENOMIC DNA]</scope>
    <source>
        <strain evidence="11 12">IS5</strain>
    </source>
</reference>
<keyword evidence="8" id="KW-0443">Lipid metabolism</keyword>
<evidence type="ECO:0000256" key="8">
    <source>
        <dbReference type="ARBA" id="ARBA00023098"/>
    </source>
</evidence>
<evidence type="ECO:0000256" key="2">
    <source>
        <dbReference type="ARBA" id="ARBA00012687"/>
    </source>
</evidence>
<keyword evidence="7" id="KW-0808">Transferase</keyword>
<evidence type="ECO:0000256" key="7">
    <source>
        <dbReference type="ARBA" id="ARBA00022679"/>
    </source>
</evidence>
<evidence type="ECO:0000256" key="4">
    <source>
        <dbReference type="ARBA" id="ARBA00022516"/>
    </source>
</evidence>